<evidence type="ECO:0000256" key="3">
    <source>
        <dbReference type="ARBA" id="ARBA00022448"/>
    </source>
</evidence>
<dbReference type="GO" id="GO:0006886">
    <property type="term" value="P:intracellular protein transport"/>
    <property type="evidence" value="ECO:0007669"/>
    <property type="project" value="InterPro"/>
</dbReference>
<evidence type="ECO:0000256" key="9">
    <source>
        <dbReference type="ARBA" id="ARBA00023034"/>
    </source>
</evidence>
<dbReference type="InterPro" id="IPR047312">
    <property type="entry name" value="Coatomer_alpha_WD-assoc_reg"/>
</dbReference>
<dbReference type="GO" id="GO:0006890">
    <property type="term" value="P:retrograde vesicle-mediated transport, Golgi to endoplasmic reticulum"/>
    <property type="evidence" value="ECO:0007669"/>
    <property type="project" value="TreeGrafter"/>
</dbReference>
<dbReference type="SUPFAM" id="SSF50978">
    <property type="entry name" value="WD40 repeat-like"/>
    <property type="match status" value="2"/>
</dbReference>
<dbReference type="InterPro" id="IPR050844">
    <property type="entry name" value="Coatomer_complex_subunit"/>
</dbReference>
<dbReference type="Gene3D" id="2.130.10.10">
    <property type="entry name" value="YVTN repeat-like/Quinoprotein amine dehydrogenase"/>
    <property type="match status" value="1"/>
</dbReference>
<accession>A0A1X7QYL4</accession>
<evidence type="ECO:0000256" key="4">
    <source>
        <dbReference type="ARBA" id="ARBA00022490"/>
    </source>
</evidence>
<organism evidence="14 15">
    <name type="scientific">Maudiozyma saulgeensis</name>
    <dbReference type="NCBI Taxonomy" id="1789683"/>
    <lineage>
        <taxon>Eukaryota</taxon>
        <taxon>Fungi</taxon>
        <taxon>Dikarya</taxon>
        <taxon>Ascomycota</taxon>
        <taxon>Saccharomycotina</taxon>
        <taxon>Saccharomycetes</taxon>
        <taxon>Saccharomycetales</taxon>
        <taxon>Saccharomycetaceae</taxon>
        <taxon>Maudiozyma</taxon>
    </lineage>
</organism>
<sequence>MKIYTKFHLHKEGALTTSIHPQRPCILITLKNGVIELWDYRMGVLLQTFNDHNGPVRGIDFHPTKELFASSGDDSTIKVWSLNESKPLYTLKGHLDTVRTVFFHQTEPWLISASDDQSIRIWNWQNRQEIACLLGHTDYVMCANFHPHEFLVVSASLDKTACVWDISKLQKQQFNPLFKDDQEHFTLHIKTIMKENIFSDFPPKFVMIEHTKGVNWASFHPQRNLIVTCGEDNEILTWEYTATKIKLKDKYLGHTGPVTAVVFHPMENYIISTSKDRSFLVFSLTTHNVIKKYGKNNRRFLHLSTLSNRNILSSTNDSGIVIFKINKDRQNFSIDHGKILLINPSKQVQLWTSQYGMSIPYTSLKSLGEEGSLFRCVSYNASHHTVLVSNGSNSYFKIKLYHTVRGVTGPNISSSGTGTIAKFFSNNDYFIYNAIESKINHYSMEDKLLTSVKLSQKDIINDIFTFNQDLFLLYDSKVCLYDLESKQIKNKVDFEIPKEIISSKDQRYVAIRNQYSISILDINFKLISSVAVNNKIKSFAWNDDNILIFSTATNLMYMLLNEEAGIIKTLRETIYIIQVVNNVIFYIDKTSFVKQLEVDLTECYYKKALYNKDMSYIMETIKTSKLVGRKIVEDTSEAGFHSIAIGFTNDKHAKFCLALKSNNLKLAYDMAAELDKKELWSKLVSLAIIQGDMELAEICLKSKGDFDRLSFLYLVCGSKPKLNELEKTAYHQNDLSRLFQYSIYGNSLTTRINSLNKLGCYSLAYLVARSNGDNDAMRHSLHLANIKGDTIIWPDNRDVTESLIKKPLQENFTKWPLHPSTE</sequence>
<evidence type="ECO:0000259" key="12">
    <source>
        <dbReference type="Pfam" id="PF04053"/>
    </source>
</evidence>
<evidence type="ECO:0000256" key="1">
    <source>
        <dbReference type="ARBA" id="ARBA00004255"/>
    </source>
</evidence>
<dbReference type="InterPro" id="IPR001680">
    <property type="entry name" value="WD40_rpt"/>
</dbReference>
<dbReference type="InterPro" id="IPR056176">
    <property type="entry name" value="TPR_COPA_B"/>
</dbReference>
<keyword evidence="3" id="KW-0813">Transport</keyword>
<dbReference type="Gene3D" id="1.25.40.470">
    <property type="match status" value="1"/>
</dbReference>
<reference evidence="14 15" key="1">
    <citation type="submission" date="2017-04" db="EMBL/GenBank/DDBJ databases">
        <authorList>
            <person name="Afonso C.L."/>
            <person name="Miller P.J."/>
            <person name="Scott M.A."/>
            <person name="Spackman E."/>
            <person name="Goraichik I."/>
            <person name="Dimitrov K.M."/>
            <person name="Suarez D.L."/>
            <person name="Swayne D.E."/>
        </authorList>
    </citation>
    <scope>NUCLEOTIDE SEQUENCE [LARGE SCALE GENOMIC DNA]</scope>
</reference>
<dbReference type="CDD" id="cd22948">
    <property type="entry name" value="Coatomer_WDAD_alpha"/>
    <property type="match status" value="1"/>
</dbReference>
<keyword evidence="5 11" id="KW-0853">WD repeat</keyword>
<keyword evidence="8" id="KW-0653">Protein transport</keyword>
<dbReference type="Pfam" id="PF00400">
    <property type="entry name" value="WD40"/>
    <property type="match status" value="5"/>
</dbReference>
<dbReference type="GO" id="GO:0006888">
    <property type="term" value="P:endoplasmic reticulum to Golgi vesicle-mediated transport"/>
    <property type="evidence" value="ECO:0007669"/>
    <property type="project" value="TreeGrafter"/>
</dbReference>
<dbReference type="InterPro" id="IPR036322">
    <property type="entry name" value="WD40_repeat_dom_sf"/>
</dbReference>
<protein>
    <submittedName>
        <fullName evidence="14">Similar to Saccharomyces cerevisiae YDL145C COP1 Alpha subunit of COPI vesicle coatomer complex (Partial ?)</fullName>
    </submittedName>
</protein>
<dbReference type="STRING" id="1789683.A0A1X7QYL4"/>
<dbReference type="EMBL" id="FXLY01000002">
    <property type="protein sequence ID" value="SMN18290.1"/>
    <property type="molecule type" value="Genomic_DNA"/>
</dbReference>
<feature type="repeat" description="WD" evidence="11">
    <location>
        <begin position="91"/>
        <end position="132"/>
    </location>
</feature>
<evidence type="ECO:0000259" key="13">
    <source>
        <dbReference type="Pfam" id="PF23953"/>
    </source>
</evidence>
<dbReference type="OrthoDB" id="10261470at2759"/>
<evidence type="ECO:0000256" key="7">
    <source>
        <dbReference type="ARBA" id="ARBA00022892"/>
    </source>
</evidence>
<keyword evidence="6" id="KW-0677">Repeat</keyword>
<dbReference type="PANTHER" id="PTHR19876:SF1">
    <property type="entry name" value="COATOMER SUBUNIT ALPHA"/>
    <property type="match status" value="1"/>
</dbReference>
<evidence type="ECO:0000313" key="14">
    <source>
        <dbReference type="EMBL" id="SMN18290.1"/>
    </source>
</evidence>
<keyword evidence="4" id="KW-0963">Cytoplasm</keyword>
<dbReference type="PROSITE" id="PS00678">
    <property type="entry name" value="WD_REPEATS_1"/>
    <property type="match status" value="1"/>
</dbReference>
<dbReference type="InterPro" id="IPR006692">
    <property type="entry name" value="Beta-prop_COPA/B_2nd"/>
</dbReference>
<feature type="repeat" description="WD" evidence="11">
    <location>
        <begin position="49"/>
        <end position="90"/>
    </location>
</feature>
<dbReference type="PANTHER" id="PTHR19876">
    <property type="entry name" value="COATOMER"/>
    <property type="match status" value="1"/>
</dbReference>
<gene>
    <name evidence="14" type="ORF">KASA_0Q07436G</name>
</gene>
<evidence type="ECO:0000256" key="8">
    <source>
        <dbReference type="ARBA" id="ARBA00022927"/>
    </source>
</evidence>
<dbReference type="PROSITE" id="PS50294">
    <property type="entry name" value="WD_REPEATS_REGION"/>
    <property type="match status" value="3"/>
</dbReference>
<keyword evidence="10" id="KW-0472">Membrane</keyword>
<comment type="subcellular location">
    <subcellularLocation>
        <location evidence="2">Cytoplasm</location>
    </subcellularLocation>
    <subcellularLocation>
        <location evidence="1">Golgi apparatus membrane</location>
        <topology evidence="1">Peripheral membrane protein</topology>
        <orientation evidence="1">Cytoplasmic side</orientation>
    </subcellularLocation>
</comment>
<evidence type="ECO:0000256" key="6">
    <source>
        <dbReference type="ARBA" id="ARBA00022737"/>
    </source>
</evidence>
<dbReference type="GO" id="GO:0006891">
    <property type="term" value="P:intra-Golgi vesicle-mediated transport"/>
    <property type="evidence" value="ECO:0007669"/>
    <property type="project" value="TreeGrafter"/>
</dbReference>
<dbReference type="InterPro" id="IPR015943">
    <property type="entry name" value="WD40/YVTN_repeat-like_dom_sf"/>
</dbReference>
<evidence type="ECO:0000256" key="10">
    <source>
        <dbReference type="ARBA" id="ARBA00023136"/>
    </source>
</evidence>
<keyword evidence="15" id="KW-1185">Reference proteome</keyword>
<dbReference type="InterPro" id="IPR019775">
    <property type="entry name" value="WD40_repeat_CS"/>
</dbReference>
<evidence type="ECO:0000256" key="11">
    <source>
        <dbReference type="PROSITE-ProRule" id="PRU00221"/>
    </source>
</evidence>
<dbReference type="SMART" id="SM00320">
    <property type="entry name" value="WD40"/>
    <property type="match status" value="8"/>
</dbReference>
<evidence type="ECO:0000313" key="15">
    <source>
        <dbReference type="Proteomes" id="UP000196158"/>
    </source>
</evidence>
<keyword evidence="7" id="KW-0931">ER-Golgi transport</keyword>
<dbReference type="Proteomes" id="UP000196158">
    <property type="component" value="Unassembled WGS sequence"/>
</dbReference>
<feature type="repeat" description="WD" evidence="11">
    <location>
        <begin position="251"/>
        <end position="292"/>
    </location>
</feature>
<dbReference type="Pfam" id="PF23953">
    <property type="entry name" value="TPR_COPA_B"/>
    <property type="match status" value="1"/>
</dbReference>
<dbReference type="GO" id="GO:0005198">
    <property type="term" value="F:structural molecule activity"/>
    <property type="evidence" value="ECO:0007669"/>
    <property type="project" value="InterPro"/>
</dbReference>
<dbReference type="GO" id="GO:0000139">
    <property type="term" value="C:Golgi membrane"/>
    <property type="evidence" value="ECO:0007669"/>
    <property type="project" value="UniProtKB-SubCell"/>
</dbReference>
<keyword evidence="9" id="KW-0333">Golgi apparatus</keyword>
<proteinExistence type="predicted"/>
<dbReference type="Pfam" id="PF04053">
    <property type="entry name" value="B-prop_COPA_B_2nd"/>
    <property type="match status" value="1"/>
</dbReference>
<evidence type="ECO:0000256" key="2">
    <source>
        <dbReference type="ARBA" id="ARBA00004496"/>
    </source>
</evidence>
<feature type="repeat" description="WD" evidence="11">
    <location>
        <begin position="133"/>
        <end position="174"/>
    </location>
</feature>
<feature type="domain" description="COPA/B second beta-propeller" evidence="12">
    <location>
        <begin position="357"/>
        <end position="588"/>
    </location>
</feature>
<dbReference type="CDD" id="cd00200">
    <property type="entry name" value="WD40"/>
    <property type="match status" value="1"/>
</dbReference>
<feature type="repeat" description="WD" evidence="11">
    <location>
        <begin position="207"/>
        <end position="248"/>
    </location>
</feature>
<dbReference type="FunFam" id="1.25.40.470:FF:000002">
    <property type="entry name" value="Coatomer subunit alpha"/>
    <property type="match status" value="1"/>
</dbReference>
<evidence type="ECO:0000256" key="5">
    <source>
        <dbReference type="ARBA" id="ARBA00022574"/>
    </source>
</evidence>
<dbReference type="GO" id="GO:0030126">
    <property type="term" value="C:COPI vesicle coat"/>
    <property type="evidence" value="ECO:0007669"/>
    <property type="project" value="TreeGrafter"/>
</dbReference>
<dbReference type="AlphaFoldDB" id="A0A1X7QYL4"/>
<name>A0A1X7QYL4_9SACH</name>
<feature type="domain" description="COPA/B TPR" evidence="13">
    <location>
        <begin position="630"/>
        <end position="772"/>
    </location>
</feature>
<dbReference type="PROSITE" id="PS50082">
    <property type="entry name" value="WD_REPEATS_2"/>
    <property type="match status" value="5"/>
</dbReference>